<dbReference type="Pfam" id="PF07690">
    <property type="entry name" value="MFS_1"/>
    <property type="match status" value="2"/>
</dbReference>
<evidence type="ECO:0000256" key="3">
    <source>
        <dbReference type="ARBA" id="ARBA00022989"/>
    </source>
</evidence>
<feature type="domain" description="Major facilitator superfamily (MFS) profile" evidence="6">
    <location>
        <begin position="29"/>
        <end position="467"/>
    </location>
</feature>
<feature type="transmembrane region" description="Helical" evidence="5">
    <location>
        <begin position="248"/>
        <end position="268"/>
    </location>
</feature>
<evidence type="ECO:0000313" key="8">
    <source>
        <dbReference type="WBParaSite" id="HCON_00109770-00001"/>
    </source>
</evidence>
<evidence type="ECO:0000313" key="7">
    <source>
        <dbReference type="Proteomes" id="UP000025227"/>
    </source>
</evidence>
<dbReference type="OrthoDB" id="370281at2759"/>
<dbReference type="PANTHER" id="PTHR23510">
    <property type="entry name" value="INNER MEMBRANE TRANSPORT PROTEIN YAJR"/>
    <property type="match status" value="1"/>
</dbReference>
<evidence type="ECO:0000259" key="6">
    <source>
        <dbReference type="PROSITE" id="PS50850"/>
    </source>
</evidence>
<sequence length="491" mass="54258">MTSATKAADSERTYESPSVLDQRESPWNSLWISIGLQFSIGIQISIYFMSMWPYLSTLDSTATVDFFGWVVAACSLGCSIANPIFGWWNQKTMSIKTPVLVGALLTIGGQFLYGLLPLFSSNQKWIMMVARVVTGFGAGTLTVLRTYAATASVPRDRLRVVSLGTAGFVLGLSFGPALQAGFTPIGDDGYRVGPFVLNMYTVPAFFMVIISLIGCVVVVTLFEEDYAGIAKKDGDGENMFAVIPKYDVLPAAICIYLWIIVSMVAINIEVISTPWSTAMYNWKDSDAVLYNGIFQTASCLMSSTVNFSIGYTRLGRIEKRIQIIFGLVVFLLFHIFNYPWPFYPGPLDYIPAGRNSSEVGGCLQSYEWCSSTVRVPFPIYFICFVFFFGAAFPFIASPSGALYSEILGPRRQGMMQGLHSFGGSLSQFAAPILTTYLFRHSGYKYIMVTQIGIIGFALVLVIVFYERLVPLKLRPDPGKAAKYKDGVFYTM</sequence>
<protein>
    <submittedName>
        <fullName evidence="8">MFS domain-containing protein</fullName>
    </submittedName>
</protein>
<evidence type="ECO:0000256" key="5">
    <source>
        <dbReference type="SAM" id="Phobius"/>
    </source>
</evidence>
<dbReference type="CDD" id="cd17326">
    <property type="entry name" value="MFS_MFSD8"/>
    <property type="match status" value="1"/>
</dbReference>
<keyword evidence="3 5" id="KW-1133">Transmembrane helix</keyword>
<proteinExistence type="predicted"/>
<dbReference type="InterPro" id="IPR020846">
    <property type="entry name" value="MFS_dom"/>
</dbReference>
<feature type="transmembrane region" description="Helical" evidence="5">
    <location>
        <begin position="66"/>
        <end position="87"/>
    </location>
</feature>
<reference evidence="8" key="1">
    <citation type="submission" date="2020-12" db="UniProtKB">
        <authorList>
            <consortium name="WormBaseParasite"/>
        </authorList>
    </citation>
    <scope>IDENTIFICATION</scope>
    <source>
        <strain evidence="8">MHco3</strain>
    </source>
</reference>
<feature type="transmembrane region" description="Helical" evidence="5">
    <location>
        <begin position="125"/>
        <end position="148"/>
    </location>
</feature>
<feature type="transmembrane region" description="Helical" evidence="5">
    <location>
        <begin position="417"/>
        <end position="439"/>
    </location>
</feature>
<dbReference type="PROSITE" id="PS50850">
    <property type="entry name" value="MFS"/>
    <property type="match status" value="1"/>
</dbReference>
<dbReference type="GO" id="GO:0022857">
    <property type="term" value="F:transmembrane transporter activity"/>
    <property type="evidence" value="ECO:0007669"/>
    <property type="project" value="InterPro"/>
</dbReference>
<dbReference type="Gene3D" id="1.20.1250.20">
    <property type="entry name" value="MFS general substrate transporter like domains"/>
    <property type="match status" value="1"/>
</dbReference>
<dbReference type="PANTHER" id="PTHR23510:SF28">
    <property type="entry name" value="MAJOR FACILITATOR SUPERFAMILY (MFS) PROFILE DOMAIN-CONTAINING PROTEIN"/>
    <property type="match status" value="1"/>
</dbReference>
<feature type="transmembrane region" description="Helical" evidence="5">
    <location>
        <begin position="321"/>
        <end position="340"/>
    </location>
</feature>
<dbReference type="SUPFAM" id="SSF103473">
    <property type="entry name" value="MFS general substrate transporter"/>
    <property type="match status" value="1"/>
</dbReference>
<dbReference type="InterPro" id="IPR051068">
    <property type="entry name" value="MFS_Domain-Containing_Protein"/>
</dbReference>
<evidence type="ECO:0000256" key="2">
    <source>
        <dbReference type="ARBA" id="ARBA00022692"/>
    </source>
</evidence>
<dbReference type="AlphaFoldDB" id="A0A7I4YLS9"/>
<feature type="transmembrane region" description="Helical" evidence="5">
    <location>
        <begin position="445"/>
        <end position="465"/>
    </location>
</feature>
<accession>A0A7I4YLS9</accession>
<dbReference type="InterPro" id="IPR036259">
    <property type="entry name" value="MFS_trans_sf"/>
</dbReference>
<dbReference type="InterPro" id="IPR011701">
    <property type="entry name" value="MFS"/>
</dbReference>
<dbReference type="Proteomes" id="UP000025227">
    <property type="component" value="Unplaced"/>
</dbReference>
<keyword evidence="7" id="KW-1185">Reference proteome</keyword>
<dbReference type="WBParaSite" id="HCON_00109770-00001">
    <property type="protein sequence ID" value="HCON_00109770-00001"/>
    <property type="gene ID" value="HCON_00109770"/>
</dbReference>
<evidence type="ECO:0000256" key="1">
    <source>
        <dbReference type="ARBA" id="ARBA00004141"/>
    </source>
</evidence>
<feature type="transmembrane region" description="Helical" evidence="5">
    <location>
        <begin position="202"/>
        <end position="222"/>
    </location>
</feature>
<organism evidence="7 8">
    <name type="scientific">Haemonchus contortus</name>
    <name type="common">Barber pole worm</name>
    <dbReference type="NCBI Taxonomy" id="6289"/>
    <lineage>
        <taxon>Eukaryota</taxon>
        <taxon>Metazoa</taxon>
        <taxon>Ecdysozoa</taxon>
        <taxon>Nematoda</taxon>
        <taxon>Chromadorea</taxon>
        <taxon>Rhabditida</taxon>
        <taxon>Rhabditina</taxon>
        <taxon>Rhabditomorpha</taxon>
        <taxon>Strongyloidea</taxon>
        <taxon>Trichostrongylidae</taxon>
        <taxon>Haemonchus</taxon>
    </lineage>
</organism>
<name>A0A7I4YLS9_HAECO</name>
<keyword evidence="4 5" id="KW-0472">Membrane</keyword>
<feature type="transmembrane region" description="Helical" evidence="5">
    <location>
        <begin position="377"/>
        <end position="396"/>
    </location>
</feature>
<comment type="subcellular location">
    <subcellularLocation>
        <location evidence="1">Membrane</location>
        <topology evidence="1">Multi-pass membrane protein</topology>
    </subcellularLocation>
</comment>
<feature type="transmembrane region" description="Helical" evidence="5">
    <location>
        <begin position="160"/>
        <end position="182"/>
    </location>
</feature>
<dbReference type="GO" id="GO:0005765">
    <property type="term" value="C:lysosomal membrane"/>
    <property type="evidence" value="ECO:0007669"/>
    <property type="project" value="TreeGrafter"/>
</dbReference>
<feature type="transmembrane region" description="Helical" evidence="5">
    <location>
        <begin position="30"/>
        <end position="54"/>
    </location>
</feature>
<feature type="transmembrane region" description="Helical" evidence="5">
    <location>
        <begin position="288"/>
        <end position="309"/>
    </location>
</feature>
<evidence type="ECO:0000256" key="4">
    <source>
        <dbReference type="ARBA" id="ARBA00023136"/>
    </source>
</evidence>
<keyword evidence="2 5" id="KW-0812">Transmembrane</keyword>
<feature type="transmembrane region" description="Helical" evidence="5">
    <location>
        <begin position="99"/>
        <end position="119"/>
    </location>
</feature>